<dbReference type="PANTHER" id="PTHR33507">
    <property type="entry name" value="INNER MEMBRANE PROTEIN YBBJ"/>
    <property type="match status" value="1"/>
</dbReference>
<dbReference type="Proteomes" id="UP001357733">
    <property type="component" value="Unassembled WGS sequence"/>
</dbReference>
<evidence type="ECO:0000259" key="6">
    <source>
        <dbReference type="Pfam" id="PF01957"/>
    </source>
</evidence>
<gene>
    <name evidence="8" type="ORF">VLK81_07830</name>
</gene>
<reference evidence="8 9" key="1">
    <citation type="submission" date="2024-01" db="EMBL/GenBank/DDBJ databases">
        <title>Complete genome sequence of Citroniella saccharovorans strain M6.X9, isolated from human fecal sample.</title>
        <authorList>
            <person name="Cheng G."/>
            <person name="Westerholm M."/>
            <person name="Schnurer A."/>
        </authorList>
    </citation>
    <scope>NUCLEOTIDE SEQUENCE [LARGE SCALE GENOMIC DNA]</scope>
    <source>
        <strain evidence="8 9">DSM 29873</strain>
    </source>
</reference>
<dbReference type="InterPro" id="IPR002810">
    <property type="entry name" value="NfeD-like_C"/>
</dbReference>
<dbReference type="GO" id="GO:0005886">
    <property type="term" value="C:plasma membrane"/>
    <property type="evidence" value="ECO:0007669"/>
    <property type="project" value="TreeGrafter"/>
</dbReference>
<dbReference type="Pfam" id="PF01957">
    <property type="entry name" value="NfeD"/>
    <property type="match status" value="1"/>
</dbReference>
<dbReference type="Gene3D" id="2.40.50.140">
    <property type="entry name" value="Nucleic acid-binding proteins"/>
    <property type="match status" value="1"/>
</dbReference>
<feature type="domain" description="NfeD-like C-terminal" evidence="6">
    <location>
        <begin position="218"/>
        <end position="269"/>
    </location>
</feature>
<dbReference type="AlphaFoldDB" id="A0AAW9MZ88"/>
<evidence type="ECO:0000256" key="5">
    <source>
        <dbReference type="SAM" id="Phobius"/>
    </source>
</evidence>
<evidence type="ECO:0000256" key="1">
    <source>
        <dbReference type="ARBA" id="ARBA00004141"/>
    </source>
</evidence>
<feature type="transmembrane region" description="Helical" evidence="5">
    <location>
        <begin position="166"/>
        <end position="185"/>
    </location>
</feature>
<evidence type="ECO:0000256" key="3">
    <source>
        <dbReference type="ARBA" id="ARBA00022989"/>
    </source>
</evidence>
<feature type="domain" description="NfeD integral membrane" evidence="7">
    <location>
        <begin position="72"/>
        <end position="186"/>
    </location>
</feature>
<evidence type="ECO:0000259" key="7">
    <source>
        <dbReference type="Pfam" id="PF24961"/>
    </source>
</evidence>
<protein>
    <submittedName>
        <fullName evidence="8">NfeD family protein</fullName>
    </submittedName>
</protein>
<comment type="caution">
    <text evidence="8">The sequence shown here is derived from an EMBL/GenBank/DDBJ whole genome shotgun (WGS) entry which is preliminary data.</text>
</comment>
<evidence type="ECO:0000256" key="4">
    <source>
        <dbReference type="ARBA" id="ARBA00023136"/>
    </source>
</evidence>
<keyword evidence="4 5" id="KW-0472">Membrane</keyword>
<dbReference type="InterPro" id="IPR012340">
    <property type="entry name" value="NA-bd_OB-fold"/>
</dbReference>
<evidence type="ECO:0000256" key="2">
    <source>
        <dbReference type="ARBA" id="ARBA00022692"/>
    </source>
</evidence>
<sequence>MKRCSKFILILILILSVLNLKITNSVKADSYNSESIFPVSINMESLSINDTNEGKTLNSDNAFLSFISSPLVNTILLILAFTSLVVELFVPGFGVFGFLSLFSFILFFIGGINTGSVDIISMSMFALGLVLLFIELLIPGFGVAGVTGIFSLIAGLILSSQNISHGIVSVSIAIFISIIVSYILIKKGMKSKLFGKVILNESLEVKDKKAEDFTNLYNKIGKTVTILRPSGIIEIDGKRYDALTEGEFIESNVEIIVSRIVGSKIFVRRVKCQII</sequence>
<dbReference type="RefSeq" id="WP_324620069.1">
    <property type="nucleotide sequence ID" value="NZ_JAYKOT010000003.1"/>
</dbReference>
<feature type="transmembrane region" description="Helical" evidence="5">
    <location>
        <begin position="88"/>
        <end position="109"/>
    </location>
</feature>
<evidence type="ECO:0000313" key="8">
    <source>
        <dbReference type="EMBL" id="MEB3429915.1"/>
    </source>
</evidence>
<dbReference type="PANTHER" id="PTHR33507:SF3">
    <property type="entry name" value="INNER MEMBRANE PROTEIN YBBJ"/>
    <property type="match status" value="1"/>
</dbReference>
<organism evidence="8 9">
    <name type="scientific">Citroniella saccharovorans</name>
    <dbReference type="NCBI Taxonomy" id="2053367"/>
    <lineage>
        <taxon>Bacteria</taxon>
        <taxon>Bacillati</taxon>
        <taxon>Bacillota</taxon>
        <taxon>Tissierellia</taxon>
        <taxon>Tissierellales</taxon>
        <taxon>Peptoniphilaceae</taxon>
        <taxon>Citroniella</taxon>
    </lineage>
</organism>
<keyword evidence="9" id="KW-1185">Reference proteome</keyword>
<proteinExistence type="predicted"/>
<name>A0AAW9MZ88_9FIRM</name>
<dbReference type="InterPro" id="IPR052165">
    <property type="entry name" value="Membrane_assoc_protease"/>
</dbReference>
<dbReference type="Pfam" id="PF24961">
    <property type="entry name" value="NfeD_membrane"/>
    <property type="match status" value="1"/>
</dbReference>
<dbReference type="EMBL" id="JAYKOT010000003">
    <property type="protein sequence ID" value="MEB3429915.1"/>
    <property type="molecule type" value="Genomic_DNA"/>
</dbReference>
<comment type="subcellular location">
    <subcellularLocation>
        <location evidence="1">Membrane</location>
        <topology evidence="1">Multi-pass membrane protein</topology>
    </subcellularLocation>
</comment>
<dbReference type="InterPro" id="IPR056739">
    <property type="entry name" value="NfeD_membrane"/>
</dbReference>
<evidence type="ECO:0000313" key="9">
    <source>
        <dbReference type="Proteomes" id="UP001357733"/>
    </source>
</evidence>
<feature type="transmembrane region" description="Helical" evidence="5">
    <location>
        <begin position="115"/>
        <end position="134"/>
    </location>
</feature>
<keyword evidence="2 5" id="KW-0812">Transmembrane</keyword>
<feature type="transmembrane region" description="Helical" evidence="5">
    <location>
        <begin position="141"/>
        <end position="160"/>
    </location>
</feature>
<feature type="transmembrane region" description="Helical" evidence="5">
    <location>
        <begin position="62"/>
        <end position="81"/>
    </location>
</feature>
<keyword evidence="3 5" id="KW-1133">Transmembrane helix</keyword>
<accession>A0AAW9MZ88</accession>